<name>A0AAU9EP27_9BACT</name>
<dbReference type="RefSeq" id="WP_338606605.1">
    <property type="nucleotide sequence ID" value="NZ_AP028679.1"/>
</dbReference>
<comment type="function">
    <text evidence="7">Involved in DNA repair and RecF pathway recombination.</text>
</comment>
<dbReference type="AlphaFoldDB" id="A0AAU9EP27"/>
<evidence type="ECO:0000313" key="10">
    <source>
        <dbReference type="Proteomes" id="UP001366166"/>
    </source>
</evidence>
<gene>
    <name evidence="7" type="primary">recO</name>
    <name evidence="9" type="ORF">FAK_20000</name>
</gene>
<dbReference type="InterPro" id="IPR042242">
    <property type="entry name" value="RecO_C"/>
</dbReference>
<dbReference type="InterPro" id="IPR003717">
    <property type="entry name" value="RecO"/>
</dbReference>
<proteinExistence type="inferred from homology"/>
<comment type="similarity">
    <text evidence="1 7">Belongs to the RecO family.</text>
</comment>
<evidence type="ECO:0000259" key="8">
    <source>
        <dbReference type="Pfam" id="PF11967"/>
    </source>
</evidence>
<dbReference type="SUPFAM" id="SSF57863">
    <property type="entry name" value="ArfGap/RecO-like zinc finger"/>
    <property type="match status" value="1"/>
</dbReference>
<evidence type="ECO:0000256" key="5">
    <source>
        <dbReference type="ARBA" id="ARBA00023204"/>
    </source>
</evidence>
<dbReference type="HAMAP" id="MF_00201">
    <property type="entry name" value="RecO"/>
    <property type="match status" value="1"/>
</dbReference>
<dbReference type="SUPFAM" id="SSF50249">
    <property type="entry name" value="Nucleic acid-binding proteins"/>
    <property type="match status" value="1"/>
</dbReference>
<protein>
    <recommendedName>
        <fullName evidence="2 7">DNA repair protein RecO</fullName>
    </recommendedName>
    <alternativeName>
        <fullName evidence="6 7">Recombination protein O</fullName>
    </alternativeName>
</protein>
<evidence type="ECO:0000256" key="4">
    <source>
        <dbReference type="ARBA" id="ARBA00023172"/>
    </source>
</evidence>
<keyword evidence="4 7" id="KW-0233">DNA recombination</keyword>
<dbReference type="InterPro" id="IPR037278">
    <property type="entry name" value="ARFGAP/RecO"/>
</dbReference>
<keyword evidence="3 7" id="KW-0227">DNA damage</keyword>
<keyword evidence="10" id="KW-1185">Reference proteome</keyword>
<dbReference type="GO" id="GO:0006302">
    <property type="term" value="P:double-strand break repair"/>
    <property type="evidence" value="ECO:0007669"/>
    <property type="project" value="TreeGrafter"/>
</dbReference>
<dbReference type="GO" id="GO:0043590">
    <property type="term" value="C:bacterial nucleoid"/>
    <property type="evidence" value="ECO:0007669"/>
    <property type="project" value="TreeGrafter"/>
</dbReference>
<dbReference type="Proteomes" id="UP001366166">
    <property type="component" value="Chromosome"/>
</dbReference>
<dbReference type="Gene3D" id="2.40.50.140">
    <property type="entry name" value="Nucleic acid-binding proteins"/>
    <property type="match status" value="1"/>
</dbReference>
<dbReference type="Pfam" id="PF11967">
    <property type="entry name" value="RecO_N"/>
    <property type="match status" value="1"/>
</dbReference>
<evidence type="ECO:0000313" key="9">
    <source>
        <dbReference type="EMBL" id="BEQ14934.1"/>
    </source>
</evidence>
<dbReference type="KEGG" id="dmp:FAK_20000"/>
<evidence type="ECO:0000256" key="2">
    <source>
        <dbReference type="ARBA" id="ARBA00021310"/>
    </source>
</evidence>
<reference evidence="10" key="1">
    <citation type="journal article" date="2023" name="Arch. Microbiol.">
        <title>Desulfoferula mesophilus gen. nov. sp. nov., a mesophilic sulfate-reducing bacterium isolated from a brackish lake sediment.</title>
        <authorList>
            <person name="Watanabe T."/>
            <person name="Yabe T."/>
            <person name="Tsuji J.M."/>
            <person name="Fukui M."/>
        </authorList>
    </citation>
    <scope>NUCLEOTIDE SEQUENCE [LARGE SCALE GENOMIC DNA]</scope>
    <source>
        <strain evidence="10">12FAK</strain>
    </source>
</reference>
<dbReference type="PANTHER" id="PTHR33991:SF1">
    <property type="entry name" value="DNA REPAIR PROTEIN RECO"/>
    <property type="match status" value="1"/>
</dbReference>
<dbReference type="GO" id="GO:0006310">
    <property type="term" value="P:DNA recombination"/>
    <property type="evidence" value="ECO:0007669"/>
    <property type="project" value="UniProtKB-UniRule"/>
</dbReference>
<keyword evidence="5 7" id="KW-0234">DNA repair</keyword>
<accession>A0AAU9EP27</accession>
<evidence type="ECO:0000256" key="7">
    <source>
        <dbReference type="HAMAP-Rule" id="MF_00201"/>
    </source>
</evidence>
<dbReference type="Gene3D" id="1.20.1440.120">
    <property type="entry name" value="Recombination protein O, C-terminal domain"/>
    <property type="match status" value="1"/>
</dbReference>
<dbReference type="PANTHER" id="PTHR33991">
    <property type="entry name" value="DNA REPAIR PROTEIN RECO"/>
    <property type="match status" value="1"/>
</dbReference>
<dbReference type="NCBIfam" id="TIGR00613">
    <property type="entry name" value="reco"/>
    <property type="match status" value="1"/>
</dbReference>
<evidence type="ECO:0000256" key="6">
    <source>
        <dbReference type="ARBA" id="ARBA00033409"/>
    </source>
</evidence>
<sequence length="260" mass="27823">MPPSALPGLVLRLRPLGESDLMLDVFTEPMGRLTAVAKGGKRSKQRFFGVLLETHLLEMNLEPTKSPDLWRLASAKVMASHVGLRQDYRRLLAAGPVLELLLRATPVQSPQSGALELALAVLARLETGDTPAELGAGLAVFLVRLLDRLGYGLNLDACLHCGRPLEQMKSARLSLGGGLVCPSCPPGHRDHQAPPGLVKFLAAARDLEPQALSRLRLPAGQAPLALGFLADFWREVVGHDLPSLGLALRSLRVSGSPSGR</sequence>
<dbReference type="Pfam" id="PF02565">
    <property type="entry name" value="RecO_C"/>
    <property type="match status" value="1"/>
</dbReference>
<evidence type="ECO:0000256" key="3">
    <source>
        <dbReference type="ARBA" id="ARBA00022763"/>
    </source>
</evidence>
<dbReference type="InterPro" id="IPR012340">
    <property type="entry name" value="NA-bd_OB-fold"/>
</dbReference>
<evidence type="ECO:0000256" key="1">
    <source>
        <dbReference type="ARBA" id="ARBA00007452"/>
    </source>
</evidence>
<dbReference type="InterPro" id="IPR022572">
    <property type="entry name" value="DNA_rep/recomb_RecO_N"/>
</dbReference>
<feature type="domain" description="DNA replication/recombination mediator RecO N-terminal" evidence="8">
    <location>
        <begin position="7"/>
        <end position="80"/>
    </location>
</feature>
<organism evidence="9 10">
    <name type="scientific">Desulfoferula mesophila</name>
    <dbReference type="NCBI Taxonomy" id="3058419"/>
    <lineage>
        <taxon>Bacteria</taxon>
        <taxon>Pseudomonadati</taxon>
        <taxon>Thermodesulfobacteriota</taxon>
        <taxon>Desulfarculia</taxon>
        <taxon>Desulfarculales</taxon>
        <taxon>Desulfarculaceae</taxon>
        <taxon>Desulfoferula</taxon>
    </lineage>
</organism>
<dbReference type="EMBL" id="AP028679">
    <property type="protein sequence ID" value="BEQ14934.1"/>
    <property type="molecule type" value="Genomic_DNA"/>
</dbReference>